<protein>
    <recommendedName>
        <fullName evidence="4">DUF748 domain-containing protein</fullName>
    </recommendedName>
</protein>
<keyword evidence="3" id="KW-1185">Reference proteome</keyword>
<evidence type="ECO:0000256" key="1">
    <source>
        <dbReference type="SAM" id="Phobius"/>
    </source>
</evidence>
<reference evidence="2" key="1">
    <citation type="submission" date="2023-08" db="EMBL/GenBank/DDBJ databases">
        <title>Comparative genomics and taxonomic characterization of three novel marine species of genus Marivirga.</title>
        <authorList>
            <person name="Muhammad N."/>
            <person name="Kim S.-G."/>
        </authorList>
    </citation>
    <scope>NUCLEOTIDE SEQUENCE [LARGE SCALE GENOMIC DNA]</scope>
    <source>
        <strain evidence="2">ABR2-2</strain>
    </source>
</reference>
<keyword evidence="1" id="KW-0472">Membrane</keyword>
<dbReference type="AlphaFoldDB" id="A0AA51N746"/>
<dbReference type="RefSeq" id="WP_308357517.1">
    <property type="nucleotide sequence ID" value="NZ_CP129970.2"/>
</dbReference>
<evidence type="ECO:0000313" key="2">
    <source>
        <dbReference type="EMBL" id="WMN07389.1"/>
    </source>
</evidence>
<dbReference type="Proteomes" id="UP001244443">
    <property type="component" value="Chromosome"/>
</dbReference>
<keyword evidence="1" id="KW-0812">Transmembrane</keyword>
<name>A0AA51N746_9BACT</name>
<evidence type="ECO:0008006" key="4">
    <source>
        <dbReference type="Google" id="ProtNLM"/>
    </source>
</evidence>
<evidence type="ECO:0000313" key="3">
    <source>
        <dbReference type="Proteomes" id="UP001244443"/>
    </source>
</evidence>
<dbReference type="EMBL" id="CP129970">
    <property type="protein sequence ID" value="WMN07389.1"/>
    <property type="molecule type" value="Genomic_DNA"/>
</dbReference>
<proteinExistence type="predicted"/>
<gene>
    <name evidence="2" type="ORF">QYS48_28610</name>
</gene>
<keyword evidence="1" id="KW-1133">Transmembrane helix</keyword>
<feature type="transmembrane region" description="Helical" evidence="1">
    <location>
        <begin position="12"/>
        <end position="28"/>
    </location>
</feature>
<organism evidence="2 3">
    <name type="scientific">Marivirga arenosa</name>
    <dbReference type="NCBI Taxonomy" id="3059076"/>
    <lineage>
        <taxon>Bacteria</taxon>
        <taxon>Pseudomonadati</taxon>
        <taxon>Bacteroidota</taxon>
        <taxon>Cytophagia</taxon>
        <taxon>Cytophagales</taxon>
        <taxon>Marivirgaceae</taxon>
        <taxon>Marivirga</taxon>
    </lineage>
</organism>
<sequence>MSKKTLHKRTLIIFTSLLASVFIGWQLFKELKVKAFVVNSIQSELNHYFEDSISFEVQNIRFQVLKKKFTLEKVKVFLRTNENDTIAKLEIPSIYFTWNKYWETFNQGYFKFESLDIEKARLLLPIDFEKLKNSKASRPSFDGRFELELSNFNITDGEIIFYDRKGKKHGSVSSHYDLKASHLYFQKNKTLTSFKDIAEKIEIEFKKLTYHLKDKIHRLDVENISLDVIHQSITLRSVRYRPIYTPKKFAKIMIEQSNHIDLYLDSVRLTNVNWVGDSLIAIENIYSKDIKLKVTKDKNYPLPESRYIPILVNLLKNSSTIIDVRKCNIENFDLHYHEIPNGKNELAKVYISNIDLAINNITNHADSLLKYGHFLHINANGQFYNEGKLKSTIKYDLNSNYGYFEVSGKLEPMNLNAINQYLTVSYPVAITTGRLDDLYFNYSGGNKAVSGEMELRYSDLNIRFYKILNEEEKGDKALSWLANVALAQNNPRKNGRFRVGKIKFKRDTRKSMFSYWSNSLISGFQSTIGLEKPARIEKLEPHNQEDNLWEKIGLGKEVESE</sequence>
<accession>A0AA51N746</accession>